<keyword evidence="1" id="KW-0378">Hydrolase</keyword>
<dbReference type="SUPFAM" id="SSF51556">
    <property type="entry name" value="Metallo-dependent hydrolases"/>
    <property type="match status" value="1"/>
</dbReference>
<accession>A0ABW4FCQ9</accession>
<dbReference type="EMBL" id="JBHUCO010000086">
    <property type="protein sequence ID" value="MFD1524562.1"/>
    <property type="molecule type" value="Genomic_DNA"/>
</dbReference>
<evidence type="ECO:0000259" key="2">
    <source>
        <dbReference type="Pfam" id="PF01979"/>
    </source>
</evidence>
<dbReference type="PANTHER" id="PTHR43794:SF11">
    <property type="entry name" value="AMIDOHYDROLASE-RELATED DOMAIN-CONTAINING PROTEIN"/>
    <property type="match status" value="1"/>
</dbReference>
<dbReference type="PANTHER" id="PTHR43794">
    <property type="entry name" value="AMINOHYDROLASE SSNA-RELATED"/>
    <property type="match status" value="1"/>
</dbReference>
<dbReference type="SUPFAM" id="SSF51338">
    <property type="entry name" value="Composite domain of metallo-dependent hydrolases"/>
    <property type="match status" value="1"/>
</dbReference>
<organism evidence="3 4">
    <name type="scientific">Pseudonocardia yunnanensis</name>
    <dbReference type="NCBI Taxonomy" id="58107"/>
    <lineage>
        <taxon>Bacteria</taxon>
        <taxon>Bacillati</taxon>
        <taxon>Actinomycetota</taxon>
        <taxon>Actinomycetes</taxon>
        <taxon>Pseudonocardiales</taxon>
        <taxon>Pseudonocardiaceae</taxon>
        <taxon>Pseudonocardia</taxon>
    </lineage>
</organism>
<reference evidence="4" key="1">
    <citation type="journal article" date="2019" name="Int. J. Syst. Evol. Microbiol.">
        <title>The Global Catalogue of Microorganisms (GCM) 10K type strain sequencing project: providing services to taxonomists for standard genome sequencing and annotation.</title>
        <authorList>
            <consortium name="The Broad Institute Genomics Platform"/>
            <consortium name="The Broad Institute Genome Sequencing Center for Infectious Disease"/>
            <person name="Wu L."/>
            <person name="Ma J."/>
        </authorList>
    </citation>
    <scope>NUCLEOTIDE SEQUENCE [LARGE SCALE GENOMIC DNA]</scope>
    <source>
        <strain evidence="4">CCM 7043</strain>
    </source>
</reference>
<evidence type="ECO:0000313" key="3">
    <source>
        <dbReference type="EMBL" id="MFD1524562.1"/>
    </source>
</evidence>
<dbReference type="InterPro" id="IPR050287">
    <property type="entry name" value="MTA/SAH_deaminase"/>
</dbReference>
<comment type="caution">
    <text evidence="3">The sequence shown here is derived from an EMBL/GenBank/DDBJ whole genome shotgun (WGS) entry which is preliminary data.</text>
</comment>
<proteinExistence type="predicted"/>
<sequence>MERTTLLRGGHLLTMDDELGELRGDVLIVGDRIEAVAERIDAEADEVLDASRSIVLPGLVDTHVHLWQAPVRGLASGCWGREYFGVVHPLSARFRSSDLYAATFGGAAELLTHGVTTALDFCHSTNSPAHAQAALDALADVGIRVLFGFSFRERPEMTEQGFASFAERVSFLRALHSEWAGHPRVRLAAALNNIDHVTPEAHALEVAAARELGLRATIHSNLQEQVTQADEQGLLGPDLLWVHTGAISDQELLLLRDRGGAIVCTPEIEASQMTVTPVVARALRSGVPVAFGSDAPSVVNGDLLAQLRIGHSLIRMIDAQTEHLQGRSGARTAWSPSVDAPSLLRMATIGSAEILGIADEIGSLTPGKQADIAVAPVGPFGLGGATPAEHLLFHSSGRPLDAVFVGGRALVRHGELVGVDTAEMARGLETAGAWVLGRASDAVWAEIDEATRARYEAGQGRAHI</sequence>
<protein>
    <submittedName>
        <fullName evidence="3">Amidohydrolase family protein</fullName>
    </submittedName>
</protein>
<dbReference type="InterPro" id="IPR006680">
    <property type="entry name" value="Amidohydro-rel"/>
</dbReference>
<evidence type="ECO:0000256" key="1">
    <source>
        <dbReference type="ARBA" id="ARBA00022801"/>
    </source>
</evidence>
<gene>
    <name evidence="3" type="ORF">ACFSJD_44265</name>
</gene>
<dbReference type="RefSeq" id="WP_344730705.1">
    <property type="nucleotide sequence ID" value="NZ_BAAAUS010000070.1"/>
</dbReference>
<keyword evidence="4" id="KW-1185">Reference proteome</keyword>
<feature type="domain" description="Amidohydrolase-related" evidence="2">
    <location>
        <begin position="54"/>
        <end position="409"/>
    </location>
</feature>
<evidence type="ECO:0000313" key="4">
    <source>
        <dbReference type="Proteomes" id="UP001597114"/>
    </source>
</evidence>
<dbReference type="Proteomes" id="UP001597114">
    <property type="component" value="Unassembled WGS sequence"/>
</dbReference>
<name>A0ABW4FCQ9_9PSEU</name>
<dbReference type="InterPro" id="IPR011059">
    <property type="entry name" value="Metal-dep_hydrolase_composite"/>
</dbReference>
<dbReference type="Pfam" id="PF01979">
    <property type="entry name" value="Amidohydro_1"/>
    <property type="match status" value="1"/>
</dbReference>
<dbReference type="InterPro" id="IPR032466">
    <property type="entry name" value="Metal_Hydrolase"/>
</dbReference>
<dbReference type="Gene3D" id="2.30.40.10">
    <property type="entry name" value="Urease, subunit C, domain 1"/>
    <property type="match status" value="1"/>
</dbReference>
<dbReference type="Gene3D" id="3.20.20.140">
    <property type="entry name" value="Metal-dependent hydrolases"/>
    <property type="match status" value="1"/>
</dbReference>